<evidence type="ECO:0000313" key="1">
    <source>
        <dbReference type="EMBL" id="MEF3366773.1"/>
    </source>
</evidence>
<name>A0ABU7XJP6_9HYPH</name>
<dbReference type="PANTHER" id="PTHR47017:SF1">
    <property type="entry name" value="ACYL-COA"/>
    <property type="match status" value="1"/>
</dbReference>
<reference evidence="1 2" key="1">
    <citation type="submission" date="2024-02" db="EMBL/GenBank/DDBJ databases">
        <authorList>
            <person name="Grouzdev D."/>
        </authorList>
    </citation>
    <scope>NUCLEOTIDE SEQUENCE [LARGE SCALE GENOMIC DNA]</scope>
    <source>
        <strain evidence="1 2">9N</strain>
    </source>
</reference>
<dbReference type="PANTHER" id="PTHR47017">
    <property type="entry name" value="ACYL-COA"/>
    <property type="match status" value="1"/>
</dbReference>
<evidence type="ECO:0000313" key="2">
    <source>
        <dbReference type="Proteomes" id="UP001350748"/>
    </source>
</evidence>
<keyword evidence="2" id="KW-1185">Reference proteome</keyword>
<dbReference type="Pfam" id="PF04339">
    <property type="entry name" value="FemAB_like"/>
    <property type="match status" value="1"/>
</dbReference>
<dbReference type="InterPro" id="IPR007434">
    <property type="entry name" value="FemAB-like"/>
</dbReference>
<sequence>MTARKFTVRFAASLGSVAAERWDACANPPGAESSPDDGERYNPFISHAFLSALERSKSVGAGTGWTPAHALVEDSDGRLVACAPAYIKTHSLGEYVFDQNWAHAYETAGGRYYPKVQVAAPFTPVTGRRLLVAPDAPEGAREALVLGLKGLREASGSSSIHVTFCTQEESDALCAAEFSSRAGEQFHFLNEGYGDFDDFLTSLSARKRKAIKRERRDALGEDIAIDLLTGSDIRPSHWDSFFAFYIDTGARKWGRPYLTRAFFDEIGAAMADRILLVMARRDGEHIAGAINFLGDDAVYGRNWGALEARPFLHFEVCYYQAIEFAIKRGYKRVEAGAQGEHKIARGYRPVITHSAHHFADPRLAEAVSAYLSREREAVAEWVEEHAAELPYRREEGG</sequence>
<accession>A0ABU7XJP6</accession>
<comment type="caution">
    <text evidence="1">The sequence shown here is derived from an EMBL/GenBank/DDBJ whole genome shotgun (WGS) entry which is preliminary data.</text>
</comment>
<dbReference type="InterPro" id="IPR016181">
    <property type="entry name" value="Acyl_CoA_acyltransferase"/>
</dbReference>
<dbReference type="SUPFAM" id="SSF55729">
    <property type="entry name" value="Acyl-CoA N-acyltransferases (Nat)"/>
    <property type="match status" value="1"/>
</dbReference>
<organism evidence="1 2">
    <name type="scientific">Methylocystis borbori</name>
    <dbReference type="NCBI Taxonomy" id="3118750"/>
    <lineage>
        <taxon>Bacteria</taxon>
        <taxon>Pseudomonadati</taxon>
        <taxon>Pseudomonadota</taxon>
        <taxon>Alphaproteobacteria</taxon>
        <taxon>Hyphomicrobiales</taxon>
        <taxon>Methylocystaceae</taxon>
        <taxon>Methylocystis</taxon>
    </lineage>
</organism>
<protein>
    <submittedName>
        <fullName evidence="1">GNAT family N-acetyltransferase</fullName>
    </submittedName>
</protein>
<proteinExistence type="predicted"/>
<dbReference type="Proteomes" id="UP001350748">
    <property type="component" value="Unassembled WGS sequence"/>
</dbReference>
<dbReference type="Gene3D" id="3.40.630.30">
    <property type="match status" value="1"/>
</dbReference>
<dbReference type="EMBL" id="JAZHYN010000024">
    <property type="protein sequence ID" value="MEF3366773.1"/>
    <property type="molecule type" value="Genomic_DNA"/>
</dbReference>
<dbReference type="RefSeq" id="WP_332081794.1">
    <property type="nucleotide sequence ID" value="NZ_JAZHYN010000024.1"/>
</dbReference>
<gene>
    <name evidence="1" type="ORF">V3H18_09535</name>
</gene>